<dbReference type="OrthoDB" id="295274at2759"/>
<name>A0A9W7FBF9_9STRA</name>
<keyword evidence="3" id="KW-1185">Reference proteome</keyword>
<dbReference type="Proteomes" id="UP001165082">
    <property type="component" value="Unassembled WGS sequence"/>
</dbReference>
<organism evidence="2 3">
    <name type="scientific">Triparma retinervis</name>
    <dbReference type="NCBI Taxonomy" id="2557542"/>
    <lineage>
        <taxon>Eukaryota</taxon>
        <taxon>Sar</taxon>
        <taxon>Stramenopiles</taxon>
        <taxon>Ochrophyta</taxon>
        <taxon>Bolidophyceae</taxon>
        <taxon>Parmales</taxon>
        <taxon>Triparmaceae</taxon>
        <taxon>Triparma</taxon>
    </lineage>
</organism>
<sequence length="262" mass="28687">MLAQAGGTFDPIPVGSSMQHPPPNPAPSMGSLSQPPPTNPYGLPPQQEYGGDPGSSFQQRQQQQINQIQHMLMMQQQTLQRITEALPGPGASAGGGGSRGPSPVPNGGPIVKRFKEGEKLYSEGASGKGSPPSADVLMTKAGLQSFIKEYTDMYSDYGKRRLDELTFHLHQLERLVMPQTTTKMGLWTLSQDDKFFEQTARGSLAGILARELQVSAAQMKKIVRILEPVQVIKLLLWVHKNEVELREVCPGWGSEQIIESRN</sequence>
<evidence type="ECO:0000313" key="3">
    <source>
        <dbReference type="Proteomes" id="UP001165082"/>
    </source>
</evidence>
<feature type="compositionally biased region" description="Pro residues" evidence="1">
    <location>
        <begin position="34"/>
        <end position="43"/>
    </location>
</feature>
<accession>A0A9W7FBF9</accession>
<dbReference type="EMBL" id="BRXZ01000295">
    <property type="protein sequence ID" value="GMI09072.1"/>
    <property type="molecule type" value="Genomic_DNA"/>
</dbReference>
<dbReference type="AlphaFoldDB" id="A0A9W7FBF9"/>
<comment type="caution">
    <text evidence="2">The sequence shown here is derived from an EMBL/GenBank/DDBJ whole genome shotgun (WGS) entry which is preliminary data.</text>
</comment>
<evidence type="ECO:0000313" key="2">
    <source>
        <dbReference type="EMBL" id="GMI09072.1"/>
    </source>
</evidence>
<feature type="region of interest" description="Disordered" evidence="1">
    <location>
        <begin position="85"/>
        <end position="111"/>
    </location>
</feature>
<evidence type="ECO:0000256" key="1">
    <source>
        <dbReference type="SAM" id="MobiDB-lite"/>
    </source>
</evidence>
<proteinExistence type="predicted"/>
<reference evidence="2" key="1">
    <citation type="submission" date="2022-07" db="EMBL/GenBank/DDBJ databases">
        <title>Genome analysis of Parmales, a sister group of diatoms, reveals the evolutionary specialization of diatoms from phago-mixotrophs to photoautotrophs.</title>
        <authorList>
            <person name="Ban H."/>
            <person name="Sato S."/>
            <person name="Yoshikawa S."/>
            <person name="Kazumasa Y."/>
            <person name="Nakamura Y."/>
            <person name="Ichinomiya M."/>
            <person name="Saitoh K."/>
            <person name="Sato N."/>
            <person name="Blanc-Mathieu R."/>
            <person name="Endo H."/>
            <person name="Kuwata A."/>
            <person name="Ogata H."/>
        </authorList>
    </citation>
    <scope>NUCLEOTIDE SEQUENCE</scope>
</reference>
<gene>
    <name evidence="2" type="ORF">TrRE_jg4366</name>
</gene>
<protein>
    <submittedName>
        <fullName evidence="2">Uncharacterized protein</fullName>
    </submittedName>
</protein>
<feature type="region of interest" description="Disordered" evidence="1">
    <location>
        <begin position="1"/>
        <end position="64"/>
    </location>
</feature>